<protein>
    <submittedName>
        <fullName evidence="1">Uncharacterized protein</fullName>
    </submittedName>
</protein>
<sequence>MLGSFFYLEATQWKSVLLKEGKPFPTASRQAARRLFK</sequence>
<evidence type="ECO:0000313" key="1">
    <source>
        <dbReference type="EMBL" id="OWK46919.1"/>
    </source>
</evidence>
<accession>A0A225EC56</accession>
<dbReference type="EMBL" id="NIDE01000001">
    <property type="protein sequence ID" value="OWK46919.1"/>
    <property type="molecule type" value="Genomic_DNA"/>
</dbReference>
<evidence type="ECO:0000313" key="2">
    <source>
        <dbReference type="Proteomes" id="UP000214646"/>
    </source>
</evidence>
<reference evidence="2" key="1">
    <citation type="submission" date="2017-06" db="EMBL/GenBank/DDBJ databases">
        <title>Genome analysis of Fimbriiglobus ruber SP5, the first member of the order Planctomycetales with confirmed chitinolytic capability.</title>
        <authorList>
            <person name="Ravin N.V."/>
            <person name="Rakitin A.L."/>
            <person name="Ivanova A.A."/>
            <person name="Beletsky A.V."/>
            <person name="Kulichevskaya I.S."/>
            <person name="Mardanov A.V."/>
            <person name="Dedysh S.N."/>
        </authorList>
    </citation>
    <scope>NUCLEOTIDE SEQUENCE [LARGE SCALE GENOMIC DNA]</scope>
    <source>
        <strain evidence="2">SP5</strain>
    </source>
</reference>
<dbReference type="Proteomes" id="UP000214646">
    <property type="component" value="Unassembled WGS sequence"/>
</dbReference>
<proteinExistence type="predicted"/>
<name>A0A225EC56_9BACT</name>
<organism evidence="1 2">
    <name type="scientific">Fimbriiglobus ruber</name>
    <dbReference type="NCBI Taxonomy" id="1908690"/>
    <lineage>
        <taxon>Bacteria</taxon>
        <taxon>Pseudomonadati</taxon>
        <taxon>Planctomycetota</taxon>
        <taxon>Planctomycetia</taxon>
        <taxon>Gemmatales</taxon>
        <taxon>Gemmataceae</taxon>
        <taxon>Fimbriiglobus</taxon>
    </lineage>
</organism>
<comment type="caution">
    <text evidence="1">The sequence shown here is derived from an EMBL/GenBank/DDBJ whole genome shotgun (WGS) entry which is preliminary data.</text>
</comment>
<dbReference type="AlphaFoldDB" id="A0A225EC56"/>
<keyword evidence="2" id="KW-1185">Reference proteome</keyword>
<gene>
    <name evidence="1" type="ORF">FRUB_00618</name>
</gene>